<dbReference type="STRING" id="156994.SAMN04488028_102258"/>
<evidence type="ECO:0000256" key="1">
    <source>
        <dbReference type="ARBA" id="ARBA00022553"/>
    </source>
</evidence>
<evidence type="ECO:0000256" key="3">
    <source>
        <dbReference type="ARBA" id="ARBA00023125"/>
    </source>
</evidence>
<dbReference type="GO" id="GO:0003677">
    <property type="term" value="F:DNA binding"/>
    <property type="evidence" value="ECO:0007669"/>
    <property type="project" value="UniProtKB-KW"/>
</dbReference>
<dbReference type="Proteomes" id="UP000184474">
    <property type="component" value="Unassembled WGS sequence"/>
</dbReference>
<dbReference type="AlphaFoldDB" id="A0A1M6NHH8"/>
<evidence type="ECO:0000256" key="5">
    <source>
        <dbReference type="PROSITE-ProRule" id="PRU00169"/>
    </source>
</evidence>
<dbReference type="Pfam" id="PF00196">
    <property type="entry name" value="GerE"/>
    <property type="match status" value="1"/>
</dbReference>
<evidence type="ECO:0000259" key="7">
    <source>
        <dbReference type="PROSITE" id="PS50110"/>
    </source>
</evidence>
<dbReference type="PRINTS" id="PR00038">
    <property type="entry name" value="HTHLUXR"/>
</dbReference>
<evidence type="ECO:0000259" key="6">
    <source>
        <dbReference type="PROSITE" id="PS50043"/>
    </source>
</evidence>
<dbReference type="InterPro" id="IPR000792">
    <property type="entry name" value="Tscrpt_reg_LuxR_C"/>
</dbReference>
<feature type="domain" description="HTH luxR-type" evidence="6">
    <location>
        <begin position="137"/>
        <end position="202"/>
    </location>
</feature>
<name>A0A1M6NHH8_REIAG</name>
<dbReference type="PANTHER" id="PTHR43214">
    <property type="entry name" value="TWO-COMPONENT RESPONSE REGULATOR"/>
    <property type="match status" value="1"/>
</dbReference>
<feature type="domain" description="Response regulatory" evidence="7">
    <location>
        <begin position="5"/>
        <end position="121"/>
    </location>
</feature>
<accession>A0A1M6NHH8</accession>
<dbReference type="GO" id="GO:0000160">
    <property type="term" value="P:phosphorelay signal transduction system"/>
    <property type="evidence" value="ECO:0007669"/>
    <property type="project" value="InterPro"/>
</dbReference>
<keyword evidence="9" id="KW-1185">Reference proteome</keyword>
<dbReference type="InterPro" id="IPR011006">
    <property type="entry name" value="CheY-like_superfamily"/>
</dbReference>
<sequence length="204" mass="22822">MSEIKVLLADDHAIVMEGLEVILSSDEQVQVVGTAANGEEVLAFVAANEVDMVILDINMPVMDGITCARKLKKKYPALKIIILTMFAQKSFVDEILKIGIDGCLLKNNTGKELIGAINRVMSGQPYYDRLREFKSDEEIKQHKLSAREIDVIRLMAEGLTSTEIGEKLFISDLTVQTHRRNLMRKLDMNKGVQVVQYAKENGLI</sequence>
<dbReference type="InterPro" id="IPR039420">
    <property type="entry name" value="WalR-like"/>
</dbReference>
<dbReference type="CDD" id="cd06170">
    <property type="entry name" value="LuxR_C_like"/>
    <property type="match status" value="1"/>
</dbReference>
<dbReference type="SMART" id="SM00448">
    <property type="entry name" value="REC"/>
    <property type="match status" value="1"/>
</dbReference>
<evidence type="ECO:0000256" key="2">
    <source>
        <dbReference type="ARBA" id="ARBA00023015"/>
    </source>
</evidence>
<dbReference type="PROSITE" id="PS50110">
    <property type="entry name" value="RESPONSE_REGULATORY"/>
    <property type="match status" value="1"/>
</dbReference>
<evidence type="ECO:0000313" key="8">
    <source>
        <dbReference type="EMBL" id="SHJ95083.1"/>
    </source>
</evidence>
<dbReference type="PROSITE" id="PS00622">
    <property type="entry name" value="HTH_LUXR_1"/>
    <property type="match status" value="1"/>
</dbReference>
<feature type="modified residue" description="4-aspartylphosphate" evidence="5">
    <location>
        <position position="56"/>
    </location>
</feature>
<gene>
    <name evidence="8" type="ORF">SAMN04488028_102258</name>
</gene>
<reference evidence="9" key="1">
    <citation type="submission" date="2016-11" db="EMBL/GenBank/DDBJ databases">
        <authorList>
            <person name="Varghese N."/>
            <person name="Submissions S."/>
        </authorList>
    </citation>
    <scope>NUCLEOTIDE SEQUENCE [LARGE SCALE GENOMIC DNA]</scope>
    <source>
        <strain evidence="9">DSM 26134</strain>
    </source>
</reference>
<dbReference type="EMBL" id="FRAA01000002">
    <property type="protein sequence ID" value="SHJ95083.1"/>
    <property type="molecule type" value="Genomic_DNA"/>
</dbReference>
<dbReference type="InterPro" id="IPR058245">
    <property type="entry name" value="NreC/VraR/RcsB-like_REC"/>
</dbReference>
<dbReference type="Gene3D" id="3.40.50.2300">
    <property type="match status" value="1"/>
</dbReference>
<dbReference type="PROSITE" id="PS50043">
    <property type="entry name" value="HTH_LUXR_2"/>
    <property type="match status" value="1"/>
</dbReference>
<keyword evidence="2" id="KW-0805">Transcription regulation</keyword>
<keyword evidence="4" id="KW-0804">Transcription</keyword>
<evidence type="ECO:0000256" key="4">
    <source>
        <dbReference type="ARBA" id="ARBA00023163"/>
    </source>
</evidence>
<organism evidence="8 9">
    <name type="scientific">Reichenbachiella agariperforans</name>
    <dbReference type="NCBI Taxonomy" id="156994"/>
    <lineage>
        <taxon>Bacteria</taxon>
        <taxon>Pseudomonadati</taxon>
        <taxon>Bacteroidota</taxon>
        <taxon>Cytophagia</taxon>
        <taxon>Cytophagales</taxon>
        <taxon>Reichenbachiellaceae</taxon>
        <taxon>Reichenbachiella</taxon>
    </lineage>
</organism>
<evidence type="ECO:0000313" key="9">
    <source>
        <dbReference type="Proteomes" id="UP000184474"/>
    </source>
</evidence>
<keyword evidence="1 5" id="KW-0597">Phosphoprotein</keyword>
<dbReference type="CDD" id="cd17535">
    <property type="entry name" value="REC_NarL-like"/>
    <property type="match status" value="1"/>
</dbReference>
<dbReference type="RefSeq" id="WP_073121123.1">
    <property type="nucleotide sequence ID" value="NZ_FRAA01000002.1"/>
</dbReference>
<dbReference type="GO" id="GO:0006355">
    <property type="term" value="P:regulation of DNA-templated transcription"/>
    <property type="evidence" value="ECO:0007669"/>
    <property type="project" value="InterPro"/>
</dbReference>
<dbReference type="Pfam" id="PF00072">
    <property type="entry name" value="Response_reg"/>
    <property type="match status" value="1"/>
</dbReference>
<keyword evidence="3" id="KW-0238">DNA-binding</keyword>
<dbReference type="SUPFAM" id="SSF52172">
    <property type="entry name" value="CheY-like"/>
    <property type="match status" value="1"/>
</dbReference>
<protein>
    <submittedName>
        <fullName evidence="8">Two component transcriptional regulator, LuxR family</fullName>
    </submittedName>
</protein>
<dbReference type="SMART" id="SM00421">
    <property type="entry name" value="HTH_LUXR"/>
    <property type="match status" value="1"/>
</dbReference>
<proteinExistence type="predicted"/>
<dbReference type="PANTHER" id="PTHR43214:SF41">
    <property type="entry name" value="NITRATE_NITRITE RESPONSE REGULATOR PROTEIN NARP"/>
    <property type="match status" value="1"/>
</dbReference>
<dbReference type="InterPro" id="IPR001789">
    <property type="entry name" value="Sig_transdc_resp-reg_receiver"/>
</dbReference>